<name>A0A917LII2_9NOCA</name>
<evidence type="ECO:0000313" key="3">
    <source>
        <dbReference type="Proteomes" id="UP000654257"/>
    </source>
</evidence>
<dbReference type="InterPro" id="IPR034660">
    <property type="entry name" value="DinB/YfiT-like"/>
</dbReference>
<dbReference type="AlphaFoldDB" id="A0A917LII2"/>
<feature type="domain" description="Mycothiol-dependent maleylpyruvate isomerase metal-binding" evidence="1">
    <location>
        <begin position="11"/>
        <end position="65"/>
    </location>
</feature>
<dbReference type="RefSeq" id="WP_188547809.1">
    <property type="nucleotide sequence ID" value="NZ_BMCU01000007.1"/>
</dbReference>
<dbReference type="InterPro" id="IPR024344">
    <property type="entry name" value="MDMPI_metal-binding"/>
</dbReference>
<dbReference type="EMBL" id="BMCU01000007">
    <property type="protein sequence ID" value="GGG28546.1"/>
    <property type="molecule type" value="Genomic_DNA"/>
</dbReference>
<reference evidence="2" key="1">
    <citation type="journal article" date="2014" name="Int. J. Syst. Evol. Microbiol.">
        <title>Complete genome sequence of Corynebacterium casei LMG S-19264T (=DSM 44701T), isolated from a smear-ripened cheese.</title>
        <authorList>
            <consortium name="US DOE Joint Genome Institute (JGI-PGF)"/>
            <person name="Walter F."/>
            <person name="Albersmeier A."/>
            <person name="Kalinowski J."/>
            <person name="Ruckert C."/>
        </authorList>
    </citation>
    <scope>NUCLEOTIDE SEQUENCE</scope>
    <source>
        <strain evidence="2">CCM 7905</strain>
    </source>
</reference>
<dbReference type="SUPFAM" id="SSF109854">
    <property type="entry name" value="DinB/YfiT-like putative metalloenzymes"/>
    <property type="match status" value="1"/>
</dbReference>
<dbReference type="Proteomes" id="UP000654257">
    <property type="component" value="Unassembled WGS sequence"/>
</dbReference>
<keyword evidence="3" id="KW-1185">Reference proteome</keyword>
<reference evidence="2" key="2">
    <citation type="submission" date="2020-09" db="EMBL/GenBank/DDBJ databases">
        <authorList>
            <person name="Sun Q."/>
            <person name="Sedlacek I."/>
        </authorList>
    </citation>
    <scope>NUCLEOTIDE SEQUENCE</scope>
    <source>
        <strain evidence="2">CCM 7905</strain>
    </source>
</reference>
<evidence type="ECO:0000313" key="2">
    <source>
        <dbReference type="EMBL" id="GGG28546.1"/>
    </source>
</evidence>
<dbReference type="NCBIfam" id="TIGR03083">
    <property type="entry name" value="maleylpyruvate isomerase family mycothiol-dependent enzyme"/>
    <property type="match status" value="1"/>
</dbReference>
<dbReference type="InterPro" id="IPR017517">
    <property type="entry name" value="Maleyloyr_isom"/>
</dbReference>
<dbReference type="GO" id="GO:0046872">
    <property type="term" value="F:metal ion binding"/>
    <property type="evidence" value="ECO:0007669"/>
    <property type="project" value="InterPro"/>
</dbReference>
<gene>
    <name evidence="2" type="ORF">GCM10007304_48020</name>
</gene>
<evidence type="ECO:0000259" key="1">
    <source>
        <dbReference type="Pfam" id="PF11716"/>
    </source>
</evidence>
<protein>
    <recommendedName>
        <fullName evidence="1">Mycothiol-dependent maleylpyruvate isomerase metal-binding domain-containing protein</fullName>
    </recommendedName>
</protein>
<dbReference type="Gene3D" id="1.20.120.450">
    <property type="entry name" value="dinb family like domain"/>
    <property type="match status" value="1"/>
</dbReference>
<accession>A0A917LII2</accession>
<comment type="caution">
    <text evidence="2">The sequence shown here is derived from an EMBL/GenBank/DDBJ whole genome shotgun (WGS) entry which is preliminary data.</text>
</comment>
<organism evidence="2 3">
    <name type="scientific">Rhodococcoides trifolii</name>
    <dbReference type="NCBI Taxonomy" id="908250"/>
    <lineage>
        <taxon>Bacteria</taxon>
        <taxon>Bacillati</taxon>
        <taxon>Actinomycetota</taxon>
        <taxon>Actinomycetes</taxon>
        <taxon>Mycobacteriales</taxon>
        <taxon>Nocardiaceae</taxon>
        <taxon>Rhodococcoides</taxon>
    </lineage>
</organism>
<dbReference type="Pfam" id="PF11716">
    <property type="entry name" value="MDMPI_N"/>
    <property type="match status" value="1"/>
</dbReference>
<sequence length="211" mass="22974">MAVDYTHLAVAERSEFADLLEGLTPQQWASPSLCAGWTVRDVAAHAISFESLSRADLFRRYVKARFAPDRINQLGVDSLGHLPQSGIVDLFRQHRRPTGLTAGFGGRIALVDGLVHQQDIRRPLKLPRAIPSDRLTIALQFALYAPPIRGAIRVRGLRLVATDVDWSHGRGPDVRGTGESLLMAMTGRADAIADLEGPGVRILASRQPSGT</sequence>
<proteinExistence type="predicted"/>